<evidence type="ECO:0000313" key="3">
    <source>
        <dbReference type="Proteomes" id="UP000053259"/>
    </source>
</evidence>
<dbReference type="RefSeq" id="XP_016210667.1">
    <property type="nucleotide sequence ID" value="XM_016361588.1"/>
</dbReference>
<dbReference type="GeneID" id="27315750"/>
<feature type="region of interest" description="Disordered" evidence="1">
    <location>
        <begin position="57"/>
        <end position="91"/>
    </location>
</feature>
<dbReference type="Proteomes" id="UP000053259">
    <property type="component" value="Unassembled WGS sequence"/>
</dbReference>
<protein>
    <submittedName>
        <fullName evidence="2">Uncharacterized protein</fullName>
    </submittedName>
</protein>
<sequence>MGKRHGLSSTADGSHPSPRRTPPRVTRSSLYNEVGGTWAYRSYKVYSTSPHRYVLTRHRGSLRRARPKPFPPGGDCRTPRLQKQGATKTRRGALTRNGTAVSLGKGFALRERERERKRADRFPPSLRVRGRCRPPAPLLGAHAADTRLVSTHDRKNRAFGCTPSHWEARWPGRANSMSSICKAVVLRLTSATSRPSNGPAKRMIT</sequence>
<dbReference type="AlphaFoldDB" id="A0A0D2A211"/>
<accession>A0A0D2A211</accession>
<dbReference type="VEuPathDB" id="FungiDB:PV09_07777"/>
<dbReference type="HOGENOM" id="CLU_1338457_0_0_1"/>
<feature type="region of interest" description="Disordered" evidence="1">
    <location>
        <begin position="1"/>
        <end position="27"/>
    </location>
</feature>
<keyword evidence="3" id="KW-1185">Reference proteome</keyword>
<feature type="compositionally biased region" description="Basic residues" evidence="1">
    <location>
        <begin position="57"/>
        <end position="67"/>
    </location>
</feature>
<reference evidence="2 3" key="1">
    <citation type="submission" date="2015-01" db="EMBL/GenBank/DDBJ databases">
        <title>The Genome Sequence of Ochroconis gallopava CBS43764.</title>
        <authorList>
            <consortium name="The Broad Institute Genomics Platform"/>
            <person name="Cuomo C."/>
            <person name="de Hoog S."/>
            <person name="Gorbushina A."/>
            <person name="Stielow B."/>
            <person name="Teixiera M."/>
            <person name="Abouelleil A."/>
            <person name="Chapman S.B."/>
            <person name="Priest M."/>
            <person name="Young S.K."/>
            <person name="Wortman J."/>
            <person name="Nusbaum C."/>
            <person name="Birren B."/>
        </authorList>
    </citation>
    <scope>NUCLEOTIDE SEQUENCE [LARGE SCALE GENOMIC DNA]</scope>
    <source>
        <strain evidence="2 3">CBS 43764</strain>
    </source>
</reference>
<proteinExistence type="predicted"/>
<organism evidence="2 3">
    <name type="scientific">Verruconis gallopava</name>
    <dbReference type="NCBI Taxonomy" id="253628"/>
    <lineage>
        <taxon>Eukaryota</taxon>
        <taxon>Fungi</taxon>
        <taxon>Dikarya</taxon>
        <taxon>Ascomycota</taxon>
        <taxon>Pezizomycotina</taxon>
        <taxon>Dothideomycetes</taxon>
        <taxon>Pleosporomycetidae</taxon>
        <taxon>Venturiales</taxon>
        <taxon>Sympoventuriaceae</taxon>
        <taxon>Verruconis</taxon>
    </lineage>
</organism>
<dbReference type="EMBL" id="KN847560">
    <property type="protein sequence ID" value="KIW00798.1"/>
    <property type="molecule type" value="Genomic_DNA"/>
</dbReference>
<dbReference type="InParanoid" id="A0A0D2A211"/>
<evidence type="ECO:0000313" key="2">
    <source>
        <dbReference type="EMBL" id="KIW00798.1"/>
    </source>
</evidence>
<evidence type="ECO:0000256" key="1">
    <source>
        <dbReference type="SAM" id="MobiDB-lite"/>
    </source>
</evidence>
<name>A0A0D2A211_9PEZI</name>
<gene>
    <name evidence="2" type="ORF">PV09_07777</name>
</gene>